<feature type="region of interest" description="Disordered" evidence="1">
    <location>
        <begin position="275"/>
        <end position="342"/>
    </location>
</feature>
<accession>A0A6A6P657</accession>
<protein>
    <submittedName>
        <fullName evidence="2">Uncharacterized protein</fullName>
    </submittedName>
</protein>
<feature type="region of interest" description="Disordered" evidence="1">
    <location>
        <begin position="27"/>
        <end position="54"/>
    </location>
</feature>
<dbReference type="EMBL" id="MU001675">
    <property type="protein sequence ID" value="KAF2459278.1"/>
    <property type="molecule type" value="Genomic_DNA"/>
</dbReference>
<evidence type="ECO:0000256" key="1">
    <source>
        <dbReference type="SAM" id="MobiDB-lite"/>
    </source>
</evidence>
<feature type="compositionally biased region" description="Polar residues" evidence="1">
    <location>
        <begin position="34"/>
        <end position="48"/>
    </location>
</feature>
<proteinExistence type="predicted"/>
<dbReference type="AlphaFoldDB" id="A0A6A6P657"/>
<feature type="compositionally biased region" description="Low complexity" evidence="1">
    <location>
        <begin position="207"/>
        <end position="219"/>
    </location>
</feature>
<dbReference type="Proteomes" id="UP000799766">
    <property type="component" value="Unassembled WGS sequence"/>
</dbReference>
<reference evidence="2" key="1">
    <citation type="journal article" date="2020" name="Stud. Mycol.">
        <title>101 Dothideomycetes genomes: a test case for predicting lifestyles and emergence of pathogens.</title>
        <authorList>
            <person name="Haridas S."/>
            <person name="Albert R."/>
            <person name="Binder M."/>
            <person name="Bloem J."/>
            <person name="Labutti K."/>
            <person name="Salamov A."/>
            <person name="Andreopoulos B."/>
            <person name="Baker S."/>
            <person name="Barry K."/>
            <person name="Bills G."/>
            <person name="Bluhm B."/>
            <person name="Cannon C."/>
            <person name="Castanera R."/>
            <person name="Culley D."/>
            <person name="Daum C."/>
            <person name="Ezra D."/>
            <person name="Gonzalez J."/>
            <person name="Henrissat B."/>
            <person name="Kuo A."/>
            <person name="Liang C."/>
            <person name="Lipzen A."/>
            <person name="Lutzoni F."/>
            <person name="Magnuson J."/>
            <person name="Mondo S."/>
            <person name="Nolan M."/>
            <person name="Ohm R."/>
            <person name="Pangilinan J."/>
            <person name="Park H.-J."/>
            <person name="Ramirez L."/>
            <person name="Alfaro M."/>
            <person name="Sun H."/>
            <person name="Tritt A."/>
            <person name="Yoshinaga Y."/>
            <person name="Zwiers L.-H."/>
            <person name="Turgeon B."/>
            <person name="Goodwin S."/>
            <person name="Spatafora J."/>
            <person name="Crous P."/>
            <person name="Grigoriev I."/>
        </authorList>
    </citation>
    <scope>NUCLEOTIDE SEQUENCE</scope>
    <source>
        <strain evidence="2">ATCC 16933</strain>
    </source>
</reference>
<keyword evidence="3" id="KW-1185">Reference proteome</keyword>
<evidence type="ECO:0000313" key="3">
    <source>
        <dbReference type="Proteomes" id="UP000799766"/>
    </source>
</evidence>
<sequence>MMGTREQGHPGRGTAVSFPPARIAIHGAWDEQQLDSTTTATQRPSRATMTAMDAVCSRPTQCTEIRRRDAAGAERSAQRGTQSAARRDVVEQLGPAAAVPAHIAGRGTPLLARRLLPVRRPGARRSSAGAAGRQGGPPARLWLTGGAFGEPAGSSSRRPARPKQPVDRNSPDEGRPLPSWTRPRPAAPLQGCGGGKKRRAGVHRMRAGAAPGAPSGLPGLEGVGVCRRSTSRVAAHGRTNPHHRLFAVQQRSPRAGGCVAVAGLRCCRRLCGRRREPRTPRGGSADLLPQCCDGPAPTASSPQPKRPETYEKANPEPSSSLEQAERESALTSARSRASYPRP</sequence>
<feature type="region of interest" description="Disordered" evidence="1">
    <location>
        <begin position="66"/>
        <end position="87"/>
    </location>
</feature>
<feature type="compositionally biased region" description="Low complexity" evidence="1">
    <location>
        <begin position="118"/>
        <end position="140"/>
    </location>
</feature>
<feature type="region of interest" description="Disordered" evidence="1">
    <location>
        <begin position="118"/>
        <end position="219"/>
    </location>
</feature>
<organism evidence="2 3">
    <name type="scientific">Lineolata rhizophorae</name>
    <dbReference type="NCBI Taxonomy" id="578093"/>
    <lineage>
        <taxon>Eukaryota</taxon>
        <taxon>Fungi</taxon>
        <taxon>Dikarya</taxon>
        <taxon>Ascomycota</taxon>
        <taxon>Pezizomycotina</taxon>
        <taxon>Dothideomycetes</taxon>
        <taxon>Dothideomycetes incertae sedis</taxon>
        <taxon>Lineolatales</taxon>
        <taxon>Lineolataceae</taxon>
        <taxon>Lineolata</taxon>
    </lineage>
</organism>
<name>A0A6A6P657_9PEZI</name>
<feature type="compositionally biased region" description="Basic residues" evidence="1">
    <location>
        <begin position="195"/>
        <end position="206"/>
    </location>
</feature>
<feature type="compositionally biased region" description="Basic and acidic residues" evidence="1">
    <location>
        <begin position="164"/>
        <end position="175"/>
    </location>
</feature>
<evidence type="ECO:0000313" key="2">
    <source>
        <dbReference type="EMBL" id="KAF2459278.1"/>
    </source>
</evidence>
<feature type="compositionally biased region" description="Basic and acidic residues" evidence="1">
    <location>
        <begin position="305"/>
        <end position="314"/>
    </location>
</feature>
<gene>
    <name evidence="2" type="ORF">BDY21DRAFT_408536</name>
</gene>